<dbReference type="EMBL" id="ML738779">
    <property type="protein sequence ID" value="KAE8156101.1"/>
    <property type="molecule type" value="Genomic_DNA"/>
</dbReference>
<dbReference type="Proteomes" id="UP000326950">
    <property type="component" value="Unassembled WGS sequence"/>
</dbReference>
<keyword evidence="2" id="KW-1185">Reference proteome</keyword>
<name>A0A5N6UCX5_ASPTM</name>
<proteinExistence type="predicted"/>
<reference evidence="1 2" key="1">
    <citation type="submission" date="2019-04" db="EMBL/GenBank/DDBJ databases">
        <title>Friends and foes A comparative genomics study of 23 Aspergillus species from section Flavi.</title>
        <authorList>
            <consortium name="DOE Joint Genome Institute"/>
            <person name="Kjaerbolling I."/>
            <person name="Vesth T."/>
            <person name="Frisvad J.C."/>
            <person name="Nybo J.L."/>
            <person name="Theobald S."/>
            <person name="Kildgaard S."/>
            <person name="Isbrandt T."/>
            <person name="Kuo A."/>
            <person name="Sato A."/>
            <person name="Lyhne E.K."/>
            <person name="Kogle M.E."/>
            <person name="Wiebenga A."/>
            <person name="Kun R.S."/>
            <person name="Lubbers R.J."/>
            <person name="Makela M.R."/>
            <person name="Barry K."/>
            <person name="Chovatia M."/>
            <person name="Clum A."/>
            <person name="Daum C."/>
            <person name="Haridas S."/>
            <person name="He G."/>
            <person name="LaButti K."/>
            <person name="Lipzen A."/>
            <person name="Mondo S."/>
            <person name="Riley R."/>
            <person name="Salamov A."/>
            <person name="Simmons B.A."/>
            <person name="Magnuson J.K."/>
            <person name="Henrissat B."/>
            <person name="Mortensen U.H."/>
            <person name="Larsen T.O."/>
            <person name="Devries R.P."/>
            <person name="Grigoriev I.V."/>
            <person name="Machida M."/>
            <person name="Baker S.E."/>
            <person name="Andersen M.R."/>
        </authorList>
    </citation>
    <scope>NUCLEOTIDE SEQUENCE [LARGE SCALE GENOMIC DNA]</scope>
    <source>
        <strain evidence="1 2">CBS 117626</strain>
    </source>
</reference>
<protein>
    <submittedName>
        <fullName evidence="1">Uncharacterized protein</fullName>
    </submittedName>
</protein>
<gene>
    <name evidence="1" type="ORF">BDV40DRAFT_306391</name>
</gene>
<dbReference type="AlphaFoldDB" id="A0A5N6UCX5"/>
<organism evidence="1 2">
    <name type="scientific">Aspergillus tamarii</name>
    <dbReference type="NCBI Taxonomy" id="41984"/>
    <lineage>
        <taxon>Eukaryota</taxon>
        <taxon>Fungi</taxon>
        <taxon>Dikarya</taxon>
        <taxon>Ascomycota</taxon>
        <taxon>Pezizomycotina</taxon>
        <taxon>Eurotiomycetes</taxon>
        <taxon>Eurotiomycetidae</taxon>
        <taxon>Eurotiales</taxon>
        <taxon>Aspergillaceae</taxon>
        <taxon>Aspergillus</taxon>
        <taxon>Aspergillus subgen. Circumdati</taxon>
    </lineage>
</organism>
<evidence type="ECO:0000313" key="2">
    <source>
        <dbReference type="Proteomes" id="UP000326950"/>
    </source>
</evidence>
<dbReference type="OrthoDB" id="4336378at2759"/>
<evidence type="ECO:0000313" key="1">
    <source>
        <dbReference type="EMBL" id="KAE8156101.1"/>
    </source>
</evidence>
<sequence>MGFWGNLWEGVKTAGKWVIDNSSDLMAAGKAVANVAGVLVLDEEGKDVLEAADQKKVADQKEISTLHKNYLTASENLQKKAQNPPKEPLKGATTTDDIACGIWVNPTAVTEENPPTVEIYKDISKLLTLSGAPPKIKTKSYQPEEDLADLMTKALFANAPVSFYSLEAGGYENEPVEVTKAGPFTHHDGTFSVGGIHAYYDIPLGQKAPTQSWHGAIKIQTTATPEFREARTALLSHNPINVAESDIQDSTTPWISTLTIDWATAADAESAVGKFREYFNGQQKYRILVNSATGPTQDLQVRGPTPADIRTTVTNFAKKSIDSTDSETSLKNEAPLKAVPHIKVTSSILA</sequence>
<accession>A0A5N6UCX5</accession>